<organism evidence="3 4">
    <name type="scientific">Zooshikella harenae</name>
    <dbReference type="NCBI Taxonomy" id="2827238"/>
    <lineage>
        <taxon>Bacteria</taxon>
        <taxon>Pseudomonadati</taxon>
        <taxon>Pseudomonadota</taxon>
        <taxon>Gammaproteobacteria</taxon>
        <taxon>Oceanospirillales</taxon>
        <taxon>Zooshikellaceae</taxon>
        <taxon>Zooshikella</taxon>
    </lineage>
</organism>
<keyword evidence="4" id="KW-1185">Reference proteome</keyword>
<feature type="compositionally biased region" description="Polar residues" evidence="1">
    <location>
        <begin position="366"/>
        <end position="399"/>
    </location>
</feature>
<feature type="compositionally biased region" description="Basic and acidic residues" evidence="1">
    <location>
        <begin position="403"/>
        <end position="419"/>
    </location>
</feature>
<comment type="caution">
    <text evidence="3">The sequence shown here is derived from an EMBL/GenBank/DDBJ whole genome shotgun (WGS) entry which is preliminary data.</text>
</comment>
<name>A0ABS5ZHE1_9GAMM</name>
<feature type="domain" description="SPOR" evidence="2">
    <location>
        <begin position="502"/>
        <end position="580"/>
    </location>
</feature>
<dbReference type="PANTHER" id="PTHR35894">
    <property type="entry name" value="GENERAL SECRETION PATHWAY PROTEIN A-RELATED"/>
    <property type="match status" value="1"/>
</dbReference>
<dbReference type="Proteomes" id="UP000690515">
    <property type="component" value="Unassembled WGS sequence"/>
</dbReference>
<dbReference type="InterPro" id="IPR052026">
    <property type="entry name" value="ExeA_AAA_ATPase_DNA-bind"/>
</dbReference>
<dbReference type="PANTHER" id="PTHR35894:SF7">
    <property type="entry name" value="GENERAL SECRETION PATHWAY PROTEIN A-RELATED"/>
    <property type="match status" value="1"/>
</dbReference>
<dbReference type="SUPFAM" id="SSF52540">
    <property type="entry name" value="P-loop containing nucleoside triphosphate hydrolases"/>
    <property type="match status" value="1"/>
</dbReference>
<dbReference type="EMBL" id="JAGSOY010000080">
    <property type="protein sequence ID" value="MBU2713447.1"/>
    <property type="molecule type" value="Genomic_DNA"/>
</dbReference>
<feature type="compositionally biased region" description="Polar residues" evidence="1">
    <location>
        <begin position="424"/>
        <end position="443"/>
    </location>
</feature>
<proteinExistence type="predicted"/>
<evidence type="ECO:0000313" key="4">
    <source>
        <dbReference type="Proteomes" id="UP000690515"/>
    </source>
</evidence>
<gene>
    <name evidence="3" type="ORF">KCG35_20520</name>
</gene>
<dbReference type="InterPro" id="IPR049945">
    <property type="entry name" value="AAA_22"/>
</dbReference>
<dbReference type="Pfam" id="PF13401">
    <property type="entry name" value="AAA_22"/>
    <property type="match status" value="1"/>
</dbReference>
<dbReference type="InterPro" id="IPR003593">
    <property type="entry name" value="AAA+_ATPase"/>
</dbReference>
<dbReference type="InterPro" id="IPR007730">
    <property type="entry name" value="SPOR-like_dom"/>
</dbReference>
<evidence type="ECO:0000313" key="3">
    <source>
        <dbReference type="EMBL" id="MBU2713447.1"/>
    </source>
</evidence>
<dbReference type="RefSeq" id="WP_215821733.1">
    <property type="nucleotide sequence ID" value="NZ_JAGSOY010000080.1"/>
</dbReference>
<reference evidence="3 4" key="1">
    <citation type="submission" date="2021-04" db="EMBL/GenBank/DDBJ databases">
        <authorList>
            <person name="Pira H."/>
            <person name="Risdian C."/>
            <person name="Wink J."/>
        </authorList>
    </citation>
    <scope>NUCLEOTIDE SEQUENCE [LARGE SCALE GENOMIC DNA]</scope>
    <source>
        <strain evidence="3 4">WH53</strain>
    </source>
</reference>
<protein>
    <submittedName>
        <fullName evidence="3">AAA family ATPase</fullName>
    </submittedName>
</protein>
<dbReference type="SUPFAM" id="SSF110997">
    <property type="entry name" value="Sporulation related repeat"/>
    <property type="match status" value="1"/>
</dbReference>
<feature type="compositionally biased region" description="Basic and acidic residues" evidence="1">
    <location>
        <begin position="444"/>
        <end position="474"/>
    </location>
</feature>
<dbReference type="Pfam" id="PF05036">
    <property type="entry name" value="SPOR"/>
    <property type="match status" value="1"/>
</dbReference>
<dbReference type="InterPro" id="IPR036680">
    <property type="entry name" value="SPOR-like_sf"/>
</dbReference>
<dbReference type="Gene3D" id="3.40.50.300">
    <property type="entry name" value="P-loop containing nucleotide triphosphate hydrolases"/>
    <property type="match status" value="1"/>
</dbReference>
<sequence length="592" mass="65418">MALSVDGRLMTNPIKASDDQLAKKDFLRIYGMARNPFVDQGDLGLFFSGAGRGEVLKQIQHLLTFTHLLLLVTGQEGSGKTHLCKVLSNEISSDNPLVISGTVGMGVTEFLNQITRHYTPKKALPVTRVDYEALLKNLLAELTRPQKLILLIDNAHKLDPQLVSLLVSWASVAESENYSVHIVLFSLPQLQKTLQPHPNLKNQDLLHEIQLDDLGREDIKKYVNHCLESTGLNNLFELNSEDLDKIYNLSGGDFSKVNFYAHEVLFGSMSTQQDSNKYGIPSKHLIAASVVALLLLVLVITQQLLSVDDPASDEKAAVVIMDDTVKPAVDIPQWDSSAKPPTEASGGNEDTPTTVMDIELPTVAVQENESSKTVASPQNSLKDSQAKSNTQSNEEQSPTKAELSTDEKVASLNNGKDKLAGTVVRNQDSSPEVKASASSNIQTKAKDQTKAKEVKTEKIPVADTKSVKKAETKKVKPSPPRKTPTKQAATKRYSGDGSWFLAQSRKYYVLQVLGTSSESAARTFVQRHKNNPQLKYFKTRHNGQPWYVVSYGRYSTHALATAAIKKLPNALQQQNPWPRSLQNIQQEIRKYN</sequence>
<accession>A0ABS5ZHE1</accession>
<dbReference type="SMART" id="SM00382">
    <property type="entry name" value="AAA"/>
    <property type="match status" value="1"/>
</dbReference>
<feature type="region of interest" description="Disordered" evidence="1">
    <location>
        <begin position="330"/>
        <end position="354"/>
    </location>
</feature>
<evidence type="ECO:0000259" key="2">
    <source>
        <dbReference type="PROSITE" id="PS51724"/>
    </source>
</evidence>
<dbReference type="PROSITE" id="PS51724">
    <property type="entry name" value="SPOR"/>
    <property type="match status" value="1"/>
</dbReference>
<feature type="region of interest" description="Disordered" evidence="1">
    <location>
        <begin position="366"/>
        <end position="488"/>
    </location>
</feature>
<dbReference type="InterPro" id="IPR027417">
    <property type="entry name" value="P-loop_NTPase"/>
</dbReference>
<dbReference type="Gene3D" id="3.30.70.1070">
    <property type="entry name" value="Sporulation related repeat"/>
    <property type="match status" value="1"/>
</dbReference>
<evidence type="ECO:0000256" key="1">
    <source>
        <dbReference type="SAM" id="MobiDB-lite"/>
    </source>
</evidence>